<keyword evidence="2" id="KW-0808">Transferase</keyword>
<dbReference type="InterPro" id="IPR036691">
    <property type="entry name" value="Endo/exonu/phosph_ase_sf"/>
</dbReference>
<sequence>MADGSDFEAIYRILRKEWRCCKGEISFTNEEIKDAIFGIGNDKAPGPYGYTSMVFKQSWDIVGGDVCGAVKEFFKSNKLLGEDFLKQILIHFGFHEKIIGWIMTCVTSAAFTVCVNGERYGYFKSGRGLRQGDPMSPYLFTLVMEILTLIIQRRVSKMEVLKEGLMGFSKISGLVPNMNKSTIFFGNVKESEKQRILELVERVKQKVNDWKNKALSYAGRLQLIAFVLASMHIYWASVFLIPKTTVKDIEKALKVFLWCHGDFKRGAAKVAWKIVCAPKSQGGLGIKRLGPWNEALLCKHLWNVIDNKDSLWVKWVNTVKLKDKSIWEVDIERIPDSELEINFTILEAWPNDWKAQFSWINDIKVPILEEGENDCIIWKDNSGKSMKFSIRSVWEKFKDFKSEVSWYKVIWYPQCNPRHAFIAWLAMHRRLATQDRIMVWCKTSNLLCPLCKKENDSHEHLFFKCTYSEDIWSNVKDKVGRRNWSNEWVKVASTIVKEGCNSRIKSVLDRMVFATVIYFIWNERNKRIFTQEQRNAQDILNGIVESIKMQLMCLKNGFDKAFASSGTLYLGVFLGNVARMEEPLMQGQTLSALVNSWGLSAELKQLWLKDSIRDKLLDFVGIQETKLEYIDYQVTLLNVYGPQSSARKEALWSEIYDLNASEILLVSMILSPKLAFVTFNLVVEDILISIRNKKGTKISKLDRFLISPNFFDHWPNASVTALERLISDHCGLSGDVILKNKLKRLKSDLRLWADKIRNEASQRIIDLKAKLMEWDSKAELSLIRDEDIHASEFDVFELMRLN</sequence>
<dbReference type="EMBL" id="BQNB010020016">
    <property type="protein sequence ID" value="GJT91413.1"/>
    <property type="molecule type" value="Genomic_DNA"/>
</dbReference>
<comment type="caution">
    <text evidence="2">The sequence shown here is derived from an EMBL/GenBank/DDBJ whole genome shotgun (WGS) entry which is preliminary data.</text>
</comment>
<keyword evidence="2" id="KW-0548">Nucleotidyltransferase</keyword>
<evidence type="ECO:0000313" key="3">
    <source>
        <dbReference type="Proteomes" id="UP001151760"/>
    </source>
</evidence>
<dbReference type="InterPro" id="IPR043502">
    <property type="entry name" value="DNA/RNA_pol_sf"/>
</dbReference>
<dbReference type="InterPro" id="IPR026960">
    <property type="entry name" value="RVT-Znf"/>
</dbReference>
<evidence type="ECO:0000313" key="2">
    <source>
        <dbReference type="EMBL" id="GJT91413.1"/>
    </source>
</evidence>
<organism evidence="2 3">
    <name type="scientific">Tanacetum coccineum</name>
    <dbReference type="NCBI Taxonomy" id="301880"/>
    <lineage>
        <taxon>Eukaryota</taxon>
        <taxon>Viridiplantae</taxon>
        <taxon>Streptophyta</taxon>
        <taxon>Embryophyta</taxon>
        <taxon>Tracheophyta</taxon>
        <taxon>Spermatophyta</taxon>
        <taxon>Magnoliopsida</taxon>
        <taxon>eudicotyledons</taxon>
        <taxon>Gunneridae</taxon>
        <taxon>Pentapetalae</taxon>
        <taxon>asterids</taxon>
        <taxon>campanulids</taxon>
        <taxon>Asterales</taxon>
        <taxon>Asteraceae</taxon>
        <taxon>Asteroideae</taxon>
        <taxon>Anthemideae</taxon>
        <taxon>Anthemidinae</taxon>
        <taxon>Tanacetum</taxon>
    </lineage>
</organism>
<dbReference type="GO" id="GO:0003964">
    <property type="term" value="F:RNA-directed DNA polymerase activity"/>
    <property type="evidence" value="ECO:0007669"/>
    <property type="project" value="UniProtKB-KW"/>
</dbReference>
<keyword evidence="2" id="KW-0695">RNA-directed DNA polymerase</keyword>
<dbReference type="Pfam" id="PF13966">
    <property type="entry name" value="zf-RVT"/>
    <property type="match status" value="1"/>
</dbReference>
<dbReference type="SUPFAM" id="SSF56672">
    <property type="entry name" value="DNA/RNA polymerases"/>
    <property type="match status" value="1"/>
</dbReference>
<gene>
    <name evidence="2" type="ORF">Tco_1080258</name>
</gene>
<dbReference type="SUPFAM" id="SSF56219">
    <property type="entry name" value="DNase I-like"/>
    <property type="match status" value="1"/>
</dbReference>
<proteinExistence type="predicted"/>
<evidence type="ECO:0000259" key="1">
    <source>
        <dbReference type="Pfam" id="PF13966"/>
    </source>
</evidence>
<reference evidence="2" key="2">
    <citation type="submission" date="2022-01" db="EMBL/GenBank/DDBJ databases">
        <authorList>
            <person name="Yamashiro T."/>
            <person name="Shiraishi A."/>
            <person name="Satake H."/>
            <person name="Nakayama K."/>
        </authorList>
    </citation>
    <scope>NUCLEOTIDE SEQUENCE</scope>
</reference>
<dbReference type="Proteomes" id="UP001151760">
    <property type="component" value="Unassembled WGS sequence"/>
</dbReference>
<reference evidence="2" key="1">
    <citation type="journal article" date="2022" name="Int. J. Mol. Sci.">
        <title>Draft Genome of Tanacetum Coccineum: Genomic Comparison of Closely Related Tanacetum-Family Plants.</title>
        <authorList>
            <person name="Yamashiro T."/>
            <person name="Shiraishi A."/>
            <person name="Nakayama K."/>
            <person name="Satake H."/>
        </authorList>
    </citation>
    <scope>NUCLEOTIDE SEQUENCE</scope>
</reference>
<dbReference type="PANTHER" id="PTHR33116">
    <property type="entry name" value="REVERSE TRANSCRIPTASE ZINC-BINDING DOMAIN-CONTAINING PROTEIN-RELATED-RELATED"/>
    <property type="match status" value="1"/>
</dbReference>
<dbReference type="PANTHER" id="PTHR33116:SF78">
    <property type="entry name" value="OS12G0587133 PROTEIN"/>
    <property type="match status" value="1"/>
</dbReference>
<accession>A0ABQ5HU65</accession>
<feature type="domain" description="Reverse transcriptase zinc-binding" evidence="1">
    <location>
        <begin position="388"/>
        <end position="472"/>
    </location>
</feature>
<protein>
    <submittedName>
        <fullName evidence="2">RNA-directed DNA polymerase, eukaryota, reverse transcriptase zinc-binding domain protein</fullName>
    </submittedName>
</protein>
<name>A0ABQ5HU65_9ASTR</name>
<keyword evidence="3" id="KW-1185">Reference proteome</keyword>